<gene>
    <name evidence="4" type="ORF">Fcan01_09736</name>
</gene>
<dbReference type="STRING" id="158441.A0A226EDA4"/>
<accession>A0A226EDA4</accession>
<feature type="compositionally biased region" description="Low complexity" evidence="2">
    <location>
        <begin position="87"/>
        <end position="103"/>
    </location>
</feature>
<keyword evidence="5" id="KW-1185">Reference proteome</keyword>
<keyword evidence="1" id="KW-0862">Zinc</keyword>
<dbReference type="GO" id="GO:0008270">
    <property type="term" value="F:zinc ion binding"/>
    <property type="evidence" value="ECO:0007669"/>
    <property type="project" value="UniProtKB-KW"/>
</dbReference>
<dbReference type="Proteomes" id="UP000198287">
    <property type="component" value="Unassembled WGS sequence"/>
</dbReference>
<name>A0A226EDA4_FOLCA</name>
<dbReference type="AlphaFoldDB" id="A0A226EDA4"/>
<organism evidence="4 5">
    <name type="scientific">Folsomia candida</name>
    <name type="common">Springtail</name>
    <dbReference type="NCBI Taxonomy" id="158441"/>
    <lineage>
        <taxon>Eukaryota</taxon>
        <taxon>Metazoa</taxon>
        <taxon>Ecdysozoa</taxon>
        <taxon>Arthropoda</taxon>
        <taxon>Hexapoda</taxon>
        <taxon>Collembola</taxon>
        <taxon>Entomobryomorpha</taxon>
        <taxon>Isotomoidea</taxon>
        <taxon>Isotomidae</taxon>
        <taxon>Proisotominae</taxon>
        <taxon>Folsomia</taxon>
    </lineage>
</organism>
<dbReference type="PROSITE" id="PS50157">
    <property type="entry name" value="ZINC_FINGER_C2H2_2"/>
    <property type="match status" value="1"/>
</dbReference>
<evidence type="ECO:0000256" key="2">
    <source>
        <dbReference type="SAM" id="MobiDB-lite"/>
    </source>
</evidence>
<comment type="caution">
    <text evidence="4">The sequence shown here is derived from an EMBL/GenBank/DDBJ whole genome shotgun (WGS) entry which is preliminary data.</text>
</comment>
<feature type="compositionally biased region" description="Low complexity" evidence="2">
    <location>
        <begin position="61"/>
        <end position="77"/>
    </location>
</feature>
<dbReference type="InterPro" id="IPR036236">
    <property type="entry name" value="Znf_C2H2_sf"/>
</dbReference>
<feature type="compositionally biased region" description="Acidic residues" evidence="2">
    <location>
        <begin position="118"/>
        <end position="129"/>
    </location>
</feature>
<dbReference type="OrthoDB" id="6910977at2759"/>
<dbReference type="EMBL" id="LNIX01000004">
    <property type="protein sequence ID" value="OXA55400.1"/>
    <property type="molecule type" value="Genomic_DNA"/>
</dbReference>
<feature type="compositionally biased region" description="Acidic residues" evidence="2">
    <location>
        <begin position="138"/>
        <end position="150"/>
    </location>
</feature>
<evidence type="ECO:0000313" key="4">
    <source>
        <dbReference type="EMBL" id="OXA55400.1"/>
    </source>
</evidence>
<dbReference type="PROSITE" id="PS00028">
    <property type="entry name" value="ZINC_FINGER_C2H2_1"/>
    <property type="match status" value="1"/>
</dbReference>
<feature type="domain" description="C2H2-type" evidence="3">
    <location>
        <begin position="152"/>
        <end position="181"/>
    </location>
</feature>
<dbReference type="InterPro" id="IPR013087">
    <property type="entry name" value="Znf_C2H2_type"/>
</dbReference>
<evidence type="ECO:0000259" key="3">
    <source>
        <dbReference type="PROSITE" id="PS50157"/>
    </source>
</evidence>
<evidence type="ECO:0000256" key="1">
    <source>
        <dbReference type="PROSITE-ProRule" id="PRU00042"/>
    </source>
</evidence>
<sequence length="293" mass="32829">MVAVKMLWVLWKNFSTNFSFSNGNGSADQKRVRYNRLRPQNKSRSHPANLSSNCKKDVNQTSTRGGSSSGGLTTSASYDTNGNKLPGSSASSSSSSSTPATPGSDGGEIETGWRYDFDSDSDYEDDDDAATPQQAVDSGDESSDFDDEDEGLTCDVCDRAFPTSRKLADHQQKKRHFGSALILWDQAQKFHYYELLQSLPAFSAFSTKARRTKNPAKNRTPVGWHCQMQRTTLHHYSYSSYLCDSIFPSSQALSHHREQMDHYDFVSDYGSDTTSFESDEEGFEDEEERERLL</sequence>
<feature type="region of interest" description="Disordered" evidence="2">
    <location>
        <begin position="271"/>
        <end position="293"/>
    </location>
</feature>
<feature type="region of interest" description="Disordered" evidence="2">
    <location>
        <begin position="38"/>
        <end position="150"/>
    </location>
</feature>
<feature type="compositionally biased region" description="Acidic residues" evidence="2">
    <location>
        <begin position="277"/>
        <end position="293"/>
    </location>
</feature>
<keyword evidence="1" id="KW-0863">Zinc-finger</keyword>
<evidence type="ECO:0000313" key="5">
    <source>
        <dbReference type="Proteomes" id="UP000198287"/>
    </source>
</evidence>
<protein>
    <recommendedName>
        <fullName evidence="3">C2H2-type domain-containing protein</fullName>
    </recommendedName>
</protein>
<keyword evidence="1" id="KW-0479">Metal-binding</keyword>
<dbReference type="SUPFAM" id="SSF57667">
    <property type="entry name" value="beta-beta-alpha zinc fingers"/>
    <property type="match status" value="1"/>
</dbReference>
<reference evidence="4 5" key="1">
    <citation type="submission" date="2015-12" db="EMBL/GenBank/DDBJ databases">
        <title>The genome of Folsomia candida.</title>
        <authorList>
            <person name="Faddeeva A."/>
            <person name="Derks M.F."/>
            <person name="Anvar Y."/>
            <person name="Smit S."/>
            <person name="Van Straalen N."/>
            <person name="Roelofs D."/>
        </authorList>
    </citation>
    <scope>NUCLEOTIDE SEQUENCE [LARGE SCALE GENOMIC DNA]</scope>
    <source>
        <strain evidence="4 5">VU population</strain>
        <tissue evidence="4">Whole body</tissue>
    </source>
</reference>
<proteinExistence type="predicted"/>